<keyword evidence="2" id="KW-1185">Reference proteome</keyword>
<protein>
    <submittedName>
        <fullName evidence="1">Uncharacterized protein</fullName>
    </submittedName>
</protein>
<sequence>MRPMRIEEWVTEHSFDTESKLLMGESILCYKAGAYRAALLYSFLFFSSVLRYRILGTKVPPNGYAEQEWEDVRRKLVNDDIWDTHLKGYIENKKKPMFDIPSDVRDQVSFWRARRNDSAHAKSNSIDYAYVESFWLFLISNLPKFVFPGSKEVLLQEIKDHFDFTKTSRLKGHSHLVSQIRSSVQKHQFEDFFKDMVKVIAELDEDYYLDDRFHSFINDIFDLRDCELSDALSNVLWLDEVDMVMFIHSHPDKINAVANSSQRLREFWVSYMFEKRHRGPNTWGVVCSIIGKQLLDELNYSEFIVKLMKNLPKTPPTDIQYLVLKQINFLEHYREYVFMKKRLSKKNKNNKMYADRNSEMILSALSEMEFDKYVVEELRDILQITGSKFVDKVTKFFEDNSEKKIEYETILSELD</sequence>
<dbReference type="OrthoDB" id="789080at2"/>
<dbReference type="RefSeq" id="WP_094237807.1">
    <property type="nucleotide sequence ID" value="NZ_CP022657.1"/>
</dbReference>
<evidence type="ECO:0000313" key="2">
    <source>
        <dbReference type="Proteomes" id="UP000214688"/>
    </source>
</evidence>
<dbReference type="KEGG" id="tab:CIG75_17460"/>
<proteinExistence type="predicted"/>
<gene>
    <name evidence="1" type="ORF">CIG75_17460</name>
</gene>
<accession>A0A223D5D3</accession>
<evidence type="ECO:0000313" key="1">
    <source>
        <dbReference type="EMBL" id="ASS76574.1"/>
    </source>
</evidence>
<reference evidence="1 2" key="1">
    <citation type="journal article" date="2015" name="Int. J. Syst. Evol. Microbiol.">
        <title>Tumebacillus algifaecis sp. nov., isolated from decomposing algal scum.</title>
        <authorList>
            <person name="Wu Y.F."/>
            <person name="Zhang B."/>
            <person name="Xing P."/>
            <person name="Wu Q.L."/>
            <person name="Liu S.J."/>
        </authorList>
    </citation>
    <scope>NUCLEOTIDE SEQUENCE [LARGE SCALE GENOMIC DNA]</scope>
    <source>
        <strain evidence="1 2">THMBR28</strain>
    </source>
</reference>
<name>A0A223D5D3_9BACL</name>
<dbReference type="Proteomes" id="UP000214688">
    <property type="component" value="Chromosome"/>
</dbReference>
<organism evidence="1 2">
    <name type="scientific">Tumebacillus algifaecis</name>
    <dbReference type="NCBI Taxonomy" id="1214604"/>
    <lineage>
        <taxon>Bacteria</taxon>
        <taxon>Bacillati</taxon>
        <taxon>Bacillota</taxon>
        <taxon>Bacilli</taxon>
        <taxon>Bacillales</taxon>
        <taxon>Alicyclobacillaceae</taxon>
        <taxon>Tumebacillus</taxon>
    </lineage>
</organism>
<dbReference type="EMBL" id="CP022657">
    <property type="protein sequence ID" value="ASS76574.1"/>
    <property type="molecule type" value="Genomic_DNA"/>
</dbReference>
<dbReference type="AlphaFoldDB" id="A0A223D5D3"/>